<evidence type="ECO:0000256" key="4">
    <source>
        <dbReference type="ARBA" id="ARBA00022801"/>
    </source>
</evidence>
<dbReference type="PROSITE" id="PS50054">
    <property type="entry name" value="TYR_PHOSPHATASE_DUAL"/>
    <property type="match status" value="1"/>
</dbReference>
<evidence type="ECO:0000259" key="8">
    <source>
        <dbReference type="PROSITE" id="PS50056"/>
    </source>
</evidence>
<keyword evidence="3" id="KW-0132">Cell division</keyword>
<dbReference type="Pfam" id="PF14671">
    <property type="entry name" value="DSPn"/>
    <property type="match status" value="1"/>
</dbReference>
<evidence type="ECO:0000256" key="5">
    <source>
        <dbReference type="ARBA" id="ARBA00022912"/>
    </source>
</evidence>
<sequence>YYFSSTLHESYQQLGTEVGPVDLATIYNFCEYMQSKLGDPRLLDRHLVFYAEKEVPFRTNAIFLLSCYLMMFEDWSPERTSRTFAAMGNRLFVMYRDSSSLPASYFISLLDCLRGLVKATKLRWFHYANFDVHKYIWLGNPQNFFLHQPCDKFLLLKAPDEAHETLVVRDYCNLFKRFDVTVVVALGDKLKYDPNEFEDEGIRHVHLPFEDEYIPSVKVVEDFWNVCKEEGTVAVHCSNGGRRSATLISLWIMEVHGWTARDCISWLRIVRPGSIVGPQQHYLALVERSL</sequence>
<evidence type="ECO:0000256" key="2">
    <source>
        <dbReference type="ARBA" id="ARBA00013064"/>
    </source>
</evidence>
<feature type="domain" description="Tyrosine specific protein phosphatases" evidence="8">
    <location>
        <begin position="211"/>
        <end position="282"/>
    </location>
</feature>
<proteinExistence type="inferred from homology"/>
<keyword evidence="11" id="KW-1185">Reference proteome</keyword>
<feature type="domain" description="Tyrosine-protein phosphatase" evidence="7">
    <location>
        <begin position="144"/>
        <end position="290"/>
    </location>
</feature>
<accession>L1I8U3</accession>
<dbReference type="InterPro" id="IPR016130">
    <property type="entry name" value="Tyr_Pase_AS"/>
</dbReference>
<dbReference type="Pfam" id="PF00782">
    <property type="entry name" value="DSPc"/>
    <property type="match status" value="1"/>
</dbReference>
<dbReference type="InterPro" id="IPR029021">
    <property type="entry name" value="Prot-tyrosine_phosphatase-like"/>
</dbReference>
<dbReference type="PROSITE" id="PS00383">
    <property type="entry name" value="TYR_PHOSPHATASE_1"/>
    <property type="match status" value="1"/>
</dbReference>
<dbReference type="Proteomes" id="UP000011087">
    <property type="component" value="Unassembled WGS sequence"/>
</dbReference>
<feature type="non-terminal residue" evidence="9">
    <location>
        <position position="290"/>
    </location>
</feature>
<dbReference type="STRING" id="905079.L1I8U3"/>
<dbReference type="CDD" id="cd17657">
    <property type="entry name" value="CDC14_N"/>
    <property type="match status" value="1"/>
</dbReference>
<evidence type="ECO:0000313" key="11">
    <source>
        <dbReference type="Proteomes" id="UP000011087"/>
    </source>
</evidence>
<dbReference type="PaxDb" id="55529-EKX32653"/>
<dbReference type="InterPro" id="IPR000387">
    <property type="entry name" value="Tyr_Pase_dom"/>
</dbReference>
<reference evidence="9 11" key="1">
    <citation type="journal article" date="2012" name="Nature">
        <title>Algal genomes reveal evolutionary mosaicism and the fate of nucleomorphs.</title>
        <authorList>
            <consortium name="DOE Joint Genome Institute"/>
            <person name="Curtis B.A."/>
            <person name="Tanifuji G."/>
            <person name="Burki F."/>
            <person name="Gruber A."/>
            <person name="Irimia M."/>
            <person name="Maruyama S."/>
            <person name="Arias M.C."/>
            <person name="Ball S.G."/>
            <person name="Gile G.H."/>
            <person name="Hirakawa Y."/>
            <person name="Hopkins J.F."/>
            <person name="Kuo A."/>
            <person name="Rensing S.A."/>
            <person name="Schmutz J."/>
            <person name="Symeonidi A."/>
            <person name="Elias M."/>
            <person name="Eveleigh R.J."/>
            <person name="Herman E.K."/>
            <person name="Klute M.J."/>
            <person name="Nakayama T."/>
            <person name="Obornik M."/>
            <person name="Reyes-Prieto A."/>
            <person name="Armbrust E.V."/>
            <person name="Aves S.J."/>
            <person name="Beiko R.G."/>
            <person name="Coutinho P."/>
            <person name="Dacks J.B."/>
            <person name="Durnford D.G."/>
            <person name="Fast N.M."/>
            <person name="Green B.R."/>
            <person name="Grisdale C.J."/>
            <person name="Hempel F."/>
            <person name="Henrissat B."/>
            <person name="Hoppner M.P."/>
            <person name="Ishida K."/>
            <person name="Kim E."/>
            <person name="Koreny L."/>
            <person name="Kroth P.G."/>
            <person name="Liu Y."/>
            <person name="Malik S.B."/>
            <person name="Maier U.G."/>
            <person name="McRose D."/>
            <person name="Mock T."/>
            <person name="Neilson J.A."/>
            <person name="Onodera N.T."/>
            <person name="Poole A.M."/>
            <person name="Pritham E.J."/>
            <person name="Richards T.A."/>
            <person name="Rocap G."/>
            <person name="Roy S.W."/>
            <person name="Sarai C."/>
            <person name="Schaack S."/>
            <person name="Shirato S."/>
            <person name="Slamovits C.H."/>
            <person name="Spencer D.F."/>
            <person name="Suzuki S."/>
            <person name="Worden A.Z."/>
            <person name="Zauner S."/>
            <person name="Barry K."/>
            <person name="Bell C."/>
            <person name="Bharti A.K."/>
            <person name="Crow J.A."/>
            <person name="Grimwood J."/>
            <person name="Kramer R."/>
            <person name="Lindquist E."/>
            <person name="Lucas S."/>
            <person name="Salamov A."/>
            <person name="McFadden G.I."/>
            <person name="Lane C.E."/>
            <person name="Keeling P.J."/>
            <person name="Gray M.W."/>
            <person name="Grigoriev I.V."/>
            <person name="Archibald J.M."/>
        </authorList>
    </citation>
    <scope>NUCLEOTIDE SEQUENCE</scope>
    <source>
        <strain evidence="9 11">CCMP2712</strain>
    </source>
</reference>
<evidence type="ECO:0000259" key="7">
    <source>
        <dbReference type="PROSITE" id="PS50054"/>
    </source>
</evidence>
<dbReference type="InterPro" id="IPR029260">
    <property type="entry name" value="DSPn"/>
</dbReference>
<dbReference type="Gene3D" id="3.90.190.10">
    <property type="entry name" value="Protein tyrosine phosphatase superfamily"/>
    <property type="match status" value="2"/>
</dbReference>
<name>L1I8U3_GUITC</name>
<dbReference type="EMBL" id="JH993178">
    <property type="protein sequence ID" value="EKX32653.1"/>
    <property type="molecule type" value="Genomic_DNA"/>
</dbReference>
<dbReference type="HOGENOM" id="CLU_017787_0_2_1"/>
<dbReference type="AlphaFoldDB" id="L1I8U3"/>
<evidence type="ECO:0000256" key="3">
    <source>
        <dbReference type="ARBA" id="ARBA00022618"/>
    </source>
</evidence>
<keyword evidence="5" id="KW-0904">Protein phosphatase</keyword>
<dbReference type="RefSeq" id="XP_005819633.1">
    <property type="nucleotide sequence ID" value="XM_005819576.1"/>
</dbReference>
<dbReference type="KEGG" id="gtt:GUITHDRAFT_62504"/>
<gene>
    <name evidence="9" type="ORF">GUITHDRAFT_62504</name>
</gene>
<dbReference type="GeneID" id="17289383"/>
<evidence type="ECO:0000313" key="9">
    <source>
        <dbReference type="EMBL" id="EKX32653.1"/>
    </source>
</evidence>
<dbReference type="eggNOG" id="KOG1720">
    <property type="taxonomic scope" value="Eukaryota"/>
</dbReference>
<evidence type="ECO:0000313" key="10">
    <source>
        <dbReference type="EnsemblProtists" id="EKX32653"/>
    </source>
</evidence>
<dbReference type="InterPro" id="IPR020422">
    <property type="entry name" value="TYR_PHOSPHATASE_DUAL_dom"/>
</dbReference>
<dbReference type="InterPro" id="IPR000340">
    <property type="entry name" value="Dual-sp_phosphatase_cat-dom"/>
</dbReference>
<dbReference type="FunFam" id="3.90.190.10:FF:000006">
    <property type="entry name" value="Dual specificity protein phosphatase CDC14B"/>
    <property type="match status" value="1"/>
</dbReference>
<dbReference type="PANTHER" id="PTHR23339">
    <property type="entry name" value="TYROSINE SPECIFIC PROTEIN PHOSPHATASE AND DUAL SPECIFICITY PROTEIN PHOSPHATASE"/>
    <property type="match status" value="1"/>
</dbReference>
<dbReference type="InterPro" id="IPR050561">
    <property type="entry name" value="PTP"/>
</dbReference>
<keyword evidence="6" id="KW-0131">Cell cycle</keyword>
<keyword evidence="4" id="KW-0378">Hydrolase</keyword>
<comment type="similarity">
    <text evidence="1">Belongs to the protein-tyrosine phosphatase family. Non-receptor class CDC14 subfamily.</text>
</comment>
<dbReference type="EC" id="3.1.3.48" evidence="2"/>
<feature type="non-terminal residue" evidence="9">
    <location>
        <position position="1"/>
    </location>
</feature>
<evidence type="ECO:0000256" key="1">
    <source>
        <dbReference type="ARBA" id="ARBA00007315"/>
    </source>
</evidence>
<dbReference type="SUPFAM" id="SSF52799">
    <property type="entry name" value="(Phosphotyrosine protein) phosphatases II"/>
    <property type="match status" value="2"/>
</dbReference>
<dbReference type="EnsemblProtists" id="EKX32653">
    <property type="protein sequence ID" value="EKX32653"/>
    <property type="gene ID" value="GUITHDRAFT_62504"/>
</dbReference>
<dbReference type="GO" id="GO:0051301">
    <property type="term" value="P:cell division"/>
    <property type="evidence" value="ECO:0007669"/>
    <property type="project" value="UniProtKB-KW"/>
</dbReference>
<organism evidence="9">
    <name type="scientific">Guillardia theta (strain CCMP2712)</name>
    <name type="common">Cryptophyte</name>
    <dbReference type="NCBI Taxonomy" id="905079"/>
    <lineage>
        <taxon>Eukaryota</taxon>
        <taxon>Cryptophyceae</taxon>
        <taxon>Pyrenomonadales</taxon>
        <taxon>Geminigeraceae</taxon>
        <taxon>Guillardia</taxon>
    </lineage>
</organism>
<reference evidence="11" key="2">
    <citation type="submission" date="2012-11" db="EMBL/GenBank/DDBJ databases">
        <authorList>
            <person name="Kuo A."/>
            <person name="Curtis B.A."/>
            <person name="Tanifuji G."/>
            <person name="Burki F."/>
            <person name="Gruber A."/>
            <person name="Irimia M."/>
            <person name="Maruyama S."/>
            <person name="Arias M.C."/>
            <person name="Ball S.G."/>
            <person name="Gile G.H."/>
            <person name="Hirakawa Y."/>
            <person name="Hopkins J.F."/>
            <person name="Rensing S.A."/>
            <person name="Schmutz J."/>
            <person name="Symeonidi A."/>
            <person name="Elias M."/>
            <person name="Eveleigh R.J."/>
            <person name="Herman E.K."/>
            <person name="Klute M.J."/>
            <person name="Nakayama T."/>
            <person name="Obornik M."/>
            <person name="Reyes-Prieto A."/>
            <person name="Armbrust E.V."/>
            <person name="Aves S.J."/>
            <person name="Beiko R.G."/>
            <person name="Coutinho P."/>
            <person name="Dacks J.B."/>
            <person name="Durnford D.G."/>
            <person name="Fast N.M."/>
            <person name="Green B.R."/>
            <person name="Grisdale C."/>
            <person name="Hempe F."/>
            <person name="Henrissat B."/>
            <person name="Hoppner M.P."/>
            <person name="Ishida K.-I."/>
            <person name="Kim E."/>
            <person name="Koreny L."/>
            <person name="Kroth P.G."/>
            <person name="Liu Y."/>
            <person name="Malik S.-B."/>
            <person name="Maier U.G."/>
            <person name="McRose D."/>
            <person name="Mock T."/>
            <person name="Neilson J.A."/>
            <person name="Onodera N.T."/>
            <person name="Poole A.M."/>
            <person name="Pritham E.J."/>
            <person name="Richards T.A."/>
            <person name="Rocap G."/>
            <person name="Roy S.W."/>
            <person name="Sarai C."/>
            <person name="Schaack S."/>
            <person name="Shirato S."/>
            <person name="Slamovits C.H."/>
            <person name="Spencer D.F."/>
            <person name="Suzuki S."/>
            <person name="Worden A.Z."/>
            <person name="Zauner S."/>
            <person name="Barry K."/>
            <person name="Bell C."/>
            <person name="Bharti A.K."/>
            <person name="Crow J.A."/>
            <person name="Grimwood J."/>
            <person name="Kramer R."/>
            <person name="Lindquist E."/>
            <person name="Lucas S."/>
            <person name="Salamov A."/>
            <person name="McFadden G.I."/>
            <person name="Lane C.E."/>
            <person name="Keeling P.J."/>
            <person name="Gray M.W."/>
            <person name="Grigoriev I.V."/>
            <person name="Archibald J.M."/>
        </authorList>
    </citation>
    <scope>NUCLEOTIDE SEQUENCE</scope>
    <source>
        <strain evidence="11">CCMP2712</strain>
    </source>
</reference>
<dbReference type="GO" id="GO:0004725">
    <property type="term" value="F:protein tyrosine phosphatase activity"/>
    <property type="evidence" value="ECO:0007669"/>
    <property type="project" value="UniProtKB-EC"/>
</dbReference>
<protein>
    <recommendedName>
        <fullName evidence="2">protein-tyrosine-phosphatase</fullName>
        <ecNumber evidence="2">3.1.3.48</ecNumber>
    </recommendedName>
</protein>
<dbReference type="OrthoDB" id="266663at2759"/>
<reference evidence="10" key="3">
    <citation type="submission" date="2015-06" db="UniProtKB">
        <authorList>
            <consortium name="EnsemblProtists"/>
        </authorList>
    </citation>
    <scope>IDENTIFICATION</scope>
</reference>
<evidence type="ECO:0000256" key="6">
    <source>
        <dbReference type="ARBA" id="ARBA00023306"/>
    </source>
</evidence>
<dbReference type="PROSITE" id="PS50056">
    <property type="entry name" value="TYR_PHOSPHATASE_2"/>
    <property type="match status" value="1"/>
</dbReference>